<keyword evidence="1" id="KW-0812">Transmembrane</keyword>
<evidence type="ECO:0000313" key="3">
    <source>
        <dbReference type="Proteomes" id="UP000270924"/>
    </source>
</evidence>
<organism evidence="2 3">
    <name type="scientific">Wuchereria bancrofti</name>
    <dbReference type="NCBI Taxonomy" id="6293"/>
    <lineage>
        <taxon>Eukaryota</taxon>
        <taxon>Metazoa</taxon>
        <taxon>Ecdysozoa</taxon>
        <taxon>Nematoda</taxon>
        <taxon>Chromadorea</taxon>
        <taxon>Rhabditida</taxon>
        <taxon>Spirurina</taxon>
        <taxon>Spiruromorpha</taxon>
        <taxon>Filarioidea</taxon>
        <taxon>Onchocercidae</taxon>
        <taxon>Wuchereria</taxon>
    </lineage>
</organism>
<dbReference type="InParanoid" id="A0A3P7DPS5"/>
<reference evidence="2 3" key="1">
    <citation type="submission" date="2018-11" db="EMBL/GenBank/DDBJ databases">
        <authorList>
            <consortium name="Pathogen Informatics"/>
        </authorList>
    </citation>
    <scope>NUCLEOTIDE SEQUENCE [LARGE SCALE GENOMIC DNA]</scope>
</reference>
<sequence>MDTYHHYHCTYHLLFGKWIVTLHCTPYQISLSSLINSNIFITNWKILCSLIQGHLLVLTLIFMYIIQHCVRLRYVLLIRKLPKLLNNSYCLFKNRILNCY</sequence>
<name>A0A3P7DPS5_WUCBA</name>
<evidence type="ECO:0000256" key="1">
    <source>
        <dbReference type="SAM" id="Phobius"/>
    </source>
</evidence>
<gene>
    <name evidence="2" type="ORF">WBA_LOCUS4869</name>
</gene>
<keyword evidence="3" id="KW-1185">Reference proteome</keyword>
<feature type="transmembrane region" description="Helical" evidence="1">
    <location>
        <begin position="44"/>
        <end position="66"/>
    </location>
</feature>
<proteinExistence type="predicted"/>
<keyword evidence="1" id="KW-0472">Membrane</keyword>
<evidence type="ECO:0000313" key="2">
    <source>
        <dbReference type="EMBL" id="VDM11483.1"/>
    </source>
</evidence>
<accession>A0A3P7DPS5</accession>
<keyword evidence="1" id="KW-1133">Transmembrane helix</keyword>
<protein>
    <submittedName>
        <fullName evidence="2">Uncharacterized protein</fullName>
    </submittedName>
</protein>
<dbReference type="Proteomes" id="UP000270924">
    <property type="component" value="Unassembled WGS sequence"/>
</dbReference>
<dbReference type="AlphaFoldDB" id="A0A3P7DPS5"/>
<dbReference type="EMBL" id="UYWW01002180">
    <property type="protein sequence ID" value="VDM11483.1"/>
    <property type="molecule type" value="Genomic_DNA"/>
</dbReference>